<reference evidence="1 2" key="1">
    <citation type="submission" date="2018-05" db="EMBL/GenBank/DDBJ databases">
        <authorList>
            <person name="Goeker M."/>
            <person name="Huntemann M."/>
            <person name="Clum A."/>
            <person name="Pillay M."/>
            <person name="Palaniappan K."/>
            <person name="Varghese N."/>
            <person name="Mikhailova N."/>
            <person name="Stamatis D."/>
            <person name="Reddy T."/>
            <person name="Daum C."/>
            <person name="Shapiro N."/>
            <person name="Ivanova N."/>
            <person name="Kyrpides N."/>
            <person name="Woyke T."/>
        </authorList>
    </citation>
    <scope>NUCLEOTIDE SEQUENCE [LARGE SCALE GENOMIC DNA]</scope>
    <source>
        <strain evidence="1 2">DSM 26524</strain>
    </source>
</reference>
<evidence type="ECO:0000313" key="1">
    <source>
        <dbReference type="EMBL" id="PWJ73461.1"/>
    </source>
</evidence>
<dbReference type="AlphaFoldDB" id="A0AB73T0Q3"/>
<sequence length="368" mass="42972">MNNTERVKAILHYQPYDKMPVVHFGFWEETLDKWYREGHITEEECEGWSDGNKYDRSIGEKLGFDFNWYTCFTPAYGLYPGFEEKIVEHCGDGYKYLNANGVIILKKEGVESIPIEFDHVLKDRKTWEEDFKWRLKFDPERIDFENYEKMRQLHGSDPIGLHCGSLFGQIRDWMGFEAVCFLYMDDEELYDEIIDTVGELEYKIAKAVLDKGLKFDFGHFWEDICFKSGPLVVPSVFEEKVAHHYKRITELLNEHGIDIVSLDCDGVIDSLAPIWLENGVNTMFPLEYGTWKGELGPLRESCGKGLRAVGGMNKNIFALGTAEIDKEIERLRPMIEMGGFIPCPDHRIPPEAKWENVQYYCRRMKELF</sequence>
<dbReference type="SUPFAM" id="SSF51726">
    <property type="entry name" value="UROD/MetE-like"/>
    <property type="match status" value="1"/>
</dbReference>
<protein>
    <recommendedName>
        <fullName evidence="3">Uroporphyrinogen decarboxylase (URO-D) domain-containing protein</fullName>
    </recommendedName>
</protein>
<accession>A0AB73T0Q3</accession>
<evidence type="ECO:0000313" key="2">
    <source>
        <dbReference type="Proteomes" id="UP000245412"/>
    </source>
</evidence>
<dbReference type="InterPro" id="IPR038071">
    <property type="entry name" value="UROD/MetE-like_sf"/>
</dbReference>
<dbReference type="Proteomes" id="UP000245412">
    <property type="component" value="Unassembled WGS sequence"/>
</dbReference>
<gene>
    <name evidence="1" type="ORF">C7383_11235</name>
</gene>
<keyword evidence="2" id="KW-1185">Reference proteome</keyword>
<dbReference type="Gene3D" id="3.20.20.210">
    <property type="match status" value="1"/>
</dbReference>
<comment type="caution">
    <text evidence="1">The sequence shown here is derived from an EMBL/GenBank/DDBJ whole genome shotgun (WGS) entry which is preliminary data.</text>
</comment>
<proteinExistence type="predicted"/>
<evidence type="ECO:0008006" key="3">
    <source>
        <dbReference type="Google" id="ProtNLM"/>
    </source>
</evidence>
<organism evidence="1 2">
    <name type="scientific">Murimonas intestini</name>
    <dbReference type="NCBI Taxonomy" id="1337051"/>
    <lineage>
        <taxon>Bacteria</taxon>
        <taxon>Bacillati</taxon>
        <taxon>Bacillota</taxon>
        <taxon>Clostridia</taxon>
        <taxon>Lachnospirales</taxon>
        <taxon>Lachnospiraceae</taxon>
        <taxon>Murimonas</taxon>
    </lineage>
</organism>
<dbReference type="RefSeq" id="WP_109747647.1">
    <property type="nucleotide sequence ID" value="NZ_JANKBI010000013.1"/>
</dbReference>
<dbReference type="EMBL" id="QGGY01000012">
    <property type="protein sequence ID" value="PWJ73461.1"/>
    <property type="molecule type" value="Genomic_DNA"/>
</dbReference>
<name>A0AB73T0Q3_9FIRM</name>